<proteinExistence type="predicted"/>
<evidence type="ECO:0000313" key="1">
    <source>
        <dbReference type="EMBL" id="MFD1982459.1"/>
    </source>
</evidence>
<gene>
    <name evidence="1" type="ORF">ACFSOZ_07170</name>
</gene>
<keyword evidence="2" id="KW-1185">Reference proteome</keyword>
<dbReference type="Proteomes" id="UP001597405">
    <property type="component" value="Unassembled WGS sequence"/>
</dbReference>
<comment type="caution">
    <text evidence="1">The sequence shown here is derived from an EMBL/GenBank/DDBJ whole genome shotgun (WGS) entry which is preliminary data.</text>
</comment>
<dbReference type="InterPro" id="IPR018247">
    <property type="entry name" value="EF_Hand_1_Ca_BS"/>
</dbReference>
<reference evidence="2" key="1">
    <citation type="journal article" date="2019" name="Int. J. Syst. Evol. Microbiol.">
        <title>The Global Catalogue of Microorganisms (GCM) 10K type strain sequencing project: providing services to taxonomists for standard genome sequencing and annotation.</title>
        <authorList>
            <consortium name="The Broad Institute Genomics Platform"/>
            <consortium name="The Broad Institute Genome Sequencing Center for Infectious Disease"/>
            <person name="Wu L."/>
            <person name="Ma J."/>
        </authorList>
    </citation>
    <scope>NUCLEOTIDE SEQUENCE [LARGE SCALE GENOMIC DNA]</scope>
    <source>
        <strain evidence="2">CGMCC 1.16225</strain>
    </source>
</reference>
<sequence>MIPNTDVWTLSFHMTEYTPAEIERMTGVSTDSQRDWRRHGYLPKHDTHARFTILSAAEIYVMKMFADQGKGPVVSSAYAPRIALSMVKTALMWRKDVWESDPVSVFDSIPELGRSRTGSERARHENGEDWREASYDQKIEWLVDQLLLGMGVREYVAHSRQAIWWPNGEVEIGFYDGDKLRVAAEGSPLDRVDPKFDGPASVLDMEATAANLARRSRLPFISVALDVNESGVINRPELRRNHGKVLITSGKQKAS</sequence>
<protein>
    <recommendedName>
        <fullName evidence="3">HTH merR-type domain-containing protein</fullName>
    </recommendedName>
</protein>
<dbReference type="RefSeq" id="WP_379095271.1">
    <property type="nucleotide sequence ID" value="NZ_JBHUGZ010000005.1"/>
</dbReference>
<organism evidence="1 2">
    <name type="scientific">Mesorhizobium newzealandense</name>
    <dbReference type="NCBI Taxonomy" id="1300302"/>
    <lineage>
        <taxon>Bacteria</taxon>
        <taxon>Pseudomonadati</taxon>
        <taxon>Pseudomonadota</taxon>
        <taxon>Alphaproteobacteria</taxon>
        <taxon>Hyphomicrobiales</taxon>
        <taxon>Phyllobacteriaceae</taxon>
        <taxon>Mesorhizobium</taxon>
    </lineage>
</organism>
<accession>A0ABW4U8A0</accession>
<evidence type="ECO:0000313" key="2">
    <source>
        <dbReference type="Proteomes" id="UP001597405"/>
    </source>
</evidence>
<dbReference type="PROSITE" id="PS00018">
    <property type="entry name" value="EF_HAND_1"/>
    <property type="match status" value="1"/>
</dbReference>
<dbReference type="EMBL" id="JBHUGZ010000005">
    <property type="protein sequence ID" value="MFD1982459.1"/>
    <property type="molecule type" value="Genomic_DNA"/>
</dbReference>
<name>A0ABW4U8A0_9HYPH</name>
<evidence type="ECO:0008006" key="3">
    <source>
        <dbReference type="Google" id="ProtNLM"/>
    </source>
</evidence>